<reference evidence="3" key="1">
    <citation type="submission" date="2023-01" db="EMBL/GenBank/DDBJ databases">
        <title>Exophiala dermititidis isolated from Cystic Fibrosis Patient.</title>
        <authorList>
            <person name="Kurbessoian T."/>
            <person name="Crocker A."/>
            <person name="Murante D."/>
            <person name="Hogan D.A."/>
            <person name="Stajich J.E."/>
        </authorList>
    </citation>
    <scope>NUCLEOTIDE SEQUENCE</scope>
    <source>
        <strain evidence="3">Ex8</strain>
    </source>
</reference>
<protein>
    <submittedName>
        <fullName evidence="3">Uncharacterized protein</fullName>
    </submittedName>
</protein>
<evidence type="ECO:0000256" key="1">
    <source>
        <dbReference type="SAM" id="MobiDB-lite"/>
    </source>
</evidence>
<keyword evidence="2" id="KW-0812">Transmembrane</keyword>
<organism evidence="3 4">
    <name type="scientific">Exophiala dermatitidis</name>
    <name type="common">Black yeast-like fungus</name>
    <name type="synonym">Wangiella dermatitidis</name>
    <dbReference type="NCBI Taxonomy" id="5970"/>
    <lineage>
        <taxon>Eukaryota</taxon>
        <taxon>Fungi</taxon>
        <taxon>Dikarya</taxon>
        <taxon>Ascomycota</taxon>
        <taxon>Pezizomycotina</taxon>
        <taxon>Eurotiomycetes</taxon>
        <taxon>Chaetothyriomycetidae</taxon>
        <taxon>Chaetothyriales</taxon>
        <taxon>Herpotrichiellaceae</taxon>
        <taxon>Exophiala</taxon>
    </lineage>
</organism>
<dbReference type="EMBL" id="JAJGCB010000009">
    <property type="protein sequence ID" value="KAJ8991085.1"/>
    <property type="molecule type" value="Genomic_DNA"/>
</dbReference>
<gene>
    <name evidence="3" type="ORF">HRR80_005140</name>
</gene>
<evidence type="ECO:0000313" key="3">
    <source>
        <dbReference type="EMBL" id="KAJ8991085.1"/>
    </source>
</evidence>
<feature type="transmembrane region" description="Helical" evidence="2">
    <location>
        <begin position="42"/>
        <end position="61"/>
    </location>
</feature>
<feature type="region of interest" description="Disordered" evidence="1">
    <location>
        <begin position="69"/>
        <end position="99"/>
    </location>
</feature>
<evidence type="ECO:0000313" key="4">
    <source>
        <dbReference type="Proteomes" id="UP001161757"/>
    </source>
</evidence>
<keyword evidence="2" id="KW-0472">Membrane</keyword>
<sequence length="99" mass="10878">MVNILRQNGGCNFQSEGSKPRLVPIVSCVNVDCVDNRDALCVAAYLAGLVFVLGVTGHNWLSRILESRNQRSENKRSSQQRHLSAAHRNVAASRETACL</sequence>
<dbReference type="Proteomes" id="UP001161757">
    <property type="component" value="Unassembled WGS sequence"/>
</dbReference>
<keyword evidence="2" id="KW-1133">Transmembrane helix</keyword>
<evidence type="ECO:0000256" key="2">
    <source>
        <dbReference type="SAM" id="Phobius"/>
    </source>
</evidence>
<accession>A0AAN6ESZ9</accession>
<proteinExistence type="predicted"/>
<name>A0AAN6ESZ9_EXODE</name>
<comment type="caution">
    <text evidence="3">The sequence shown here is derived from an EMBL/GenBank/DDBJ whole genome shotgun (WGS) entry which is preliminary data.</text>
</comment>
<dbReference type="AlphaFoldDB" id="A0AAN6ESZ9"/>